<comment type="function">
    <text evidence="6">Negative regulator of sigma-B activity. Phosphorylates and inactivates its specific antagonist protein, RsbV. Upon phosphorylation of RsbV, RsbW is released and binds to sigma-B, thereby blocking its ability to form an RNA polymerase holoenzyme (E-sigma-B).</text>
</comment>
<dbReference type="AlphaFoldDB" id="A0A0B5ANN9"/>
<evidence type="ECO:0000256" key="5">
    <source>
        <dbReference type="ARBA" id="ARBA00022840"/>
    </source>
</evidence>
<dbReference type="HAMAP" id="MF_00638">
    <property type="entry name" value="Anti_sigma_B"/>
    <property type="match status" value="1"/>
</dbReference>
<dbReference type="Proteomes" id="UP000031449">
    <property type="component" value="Chromosome"/>
</dbReference>
<dbReference type="GO" id="GO:0005524">
    <property type="term" value="F:ATP binding"/>
    <property type="evidence" value="ECO:0007669"/>
    <property type="project" value="UniProtKB-KW"/>
</dbReference>
<dbReference type="Pfam" id="PF13581">
    <property type="entry name" value="HATPase_c_2"/>
    <property type="match status" value="1"/>
</dbReference>
<dbReference type="OrthoDB" id="9798941at2"/>
<evidence type="ECO:0000313" key="9">
    <source>
        <dbReference type="Proteomes" id="UP000031449"/>
    </source>
</evidence>
<evidence type="ECO:0000256" key="6">
    <source>
        <dbReference type="HAMAP-Rule" id="MF_00638"/>
    </source>
</evidence>
<organism evidence="8 9">
    <name type="scientific">Jeotgalibacillus malaysiensis</name>
    <dbReference type="NCBI Taxonomy" id="1508404"/>
    <lineage>
        <taxon>Bacteria</taxon>
        <taxon>Bacillati</taxon>
        <taxon>Bacillota</taxon>
        <taxon>Bacilli</taxon>
        <taxon>Bacillales</taxon>
        <taxon>Caryophanaceae</taxon>
        <taxon>Jeotgalibacillus</taxon>
    </lineage>
</organism>
<dbReference type="PANTHER" id="PTHR35526">
    <property type="entry name" value="ANTI-SIGMA-F FACTOR RSBW-RELATED"/>
    <property type="match status" value="1"/>
</dbReference>
<dbReference type="EMBL" id="CP009416">
    <property type="protein sequence ID" value="AJD90153.1"/>
    <property type="molecule type" value="Genomic_DNA"/>
</dbReference>
<reference evidence="8 9" key="1">
    <citation type="submission" date="2014-08" db="EMBL/GenBank/DDBJ databases">
        <title>Complete genome of a marine bacteria Jeotgalibacillus malaysiensis.</title>
        <authorList>
            <person name="Yaakop A.S."/>
            <person name="Chan K.-G."/>
            <person name="Goh K.M."/>
        </authorList>
    </citation>
    <scope>NUCLEOTIDE SEQUENCE [LARGE SCALE GENOMIC DNA]</scope>
    <source>
        <strain evidence="8 9">D5</strain>
    </source>
</reference>
<dbReference type="EC" id="2.7.11.1" evidence="6"/>
<dbReference type="NCBIfam" id="NF003144">
    <property type="entry name" value="PRK04069.1"/>
    <property type="match status" value="1"/>
</dbReference>
<keyword evidence="4 6" id="KW-0418">Kinase</keyword>
<dbReference type="InterPro" id="IPR050267">
    <property type="entry name" value="Anti-sigma-factor_SerPK"/>
</dbReference>
<keyword evidence="2 6" id="KW-0808">Transferase</keyword>
<protein>
    <recommendedName>
        <fullName evidence="6">Serine-protein kinase RsbW</fullName>
        <ecNumber evidence="6">2.7.11.1</ecNumber>
    </recommendedName>
    <alternativeName>
        <fullName evidence="6">Anti-sigma-B factor</fullName>
    </alternativeName>
    <alternativeName>
        <fullName evidence="6">Sigma-B negative effector RsbW</fullName>
    </alternativeName>
</protein>
<keyword evidence="1 6" id="KW-0723">Serine/threonine-protein kinase</keyword>
<dbReference type="SUPFAM" id="SSF55874">
    <property type="entry name" value="ATPase domain of HSP90 chaperone/DNA topoisomerase II/histidine kinase"/>
    <property type="match status" value="1"/>
</dbReference>
<dbReference type="CDD" id="cd16936">
    <property type="entry name" value="HATPase_RsbW-like"/>
    <property type="match status" value="1"/>
</dbReference>
<evidence type="ECO:0000259" key="7">
    <source>
        <dbReference type="Pfam" id="PF13581"/>
    </source>
</evidence>
<dbReference type="InterPro" id="IPR010193">
    <property type="entry name" value="RsbW"/>
</dbReference>
<keyword evidence="9" id="KW-1185">Reference proteome</keyword>
<dbReference type="KEGG" id="jeo:JMA_08360"/>
<dbReference type="GO" id="GO:0106310">
    <property type="term" value="F:protein serine kinase activity"/>
    <property type="evidence" value="ECO:0007669"/>
    <property type="project" value="RHEA"/>
</dbReference>
<dbReference type="Gene3D" id="3.30.565.10">
    <property type="entry name" value="Histidine kinase-like ATPase, C-terminal domain"/>
    <property type="match status" value="1"/>
</dbReference>
<dbReference type="PANTHER" id="PTHR35526:SF9">
    <property type="entry name" value="SERINE-PROTEIN KINASE RSBW"/>
    <property type="match status" value="1"/>
</dbReference>
<evidence type="ECO:0000313" key="8">
    <source>
        <dbReference type="EMBL" id="AJD90153.1"/>
    </source>
</evidence>
<evidence type="ECO:0000256" key="4">
    <source>
        <dbReference type="ARBA" id="ARBA00022777"/>
    </source>
</evidence>
<gene>
    <name evidence="6" type="primary">rsbW</name>
    <name evidence="8" type="ORF">JMA_08360</name>
</gene>
<evidence type="ECO:0000256" key="3">
    <source>
        <dbReference type="ARBA" id="ARBA00022741"/>
    </source>
</evidence>
<dbReference type="NCBIfam" id="TIGR01924">
    <property type="entry name" value="rsbW_low_gc"/>
    <property type="match status" value="1"/>
</dbReference>
<dbReference type="InterPro" id="IPR003594">
    <property type="entry name" value="HATPase_dom"/>
</dbReference>
<proteinExistence type="inferred from homology"/>
<dbReference type="STRING" id="1508404.JMA_08360"/>
<accession>A0A0B5ANN9</accession>
<dbReference type="HOGENOM" id="CLU_090336_11_1_9"/>
<comment type="catalytic activity">
    <reaction evidence="6">
        <text>L-seryl-[protein] + ATP = O-phospho-L-seryl-[protein] + ADP + H(+)</text>
        <dbReference type="Rhea" id="RHEA:17989"/>
        <dbReference type="Rhea" id="RHEA-COMP:9863"/>
        <dbReference type="Rhea" id="RHEA-COMP:11604"/>
        <dbReference type="ChEBI" id="CHEBI:15378"/>
        <dbReference type="ChEBI" id="CHEBI:29999"/>
        <dbReference type="ChEBI" id="CHEBI:30616"/>
        <dbReference type="ChEBI" id="CHEBI:83421"/>
        <dbReference type="ChEBI" id="CHEBI:456216"/>
        <dbReference type="EC" id="2.7.11.1"/>
    </reaction>
</comment>
<comment type="catalytic activity">
    <reaction evidence="6">
        <text>L-threonyl-[protein] + ATP = O-phospho-L-threonyl-[protein] + ADP + H(+)</text>
        <dbReference type="Rhea" id="RHEA:46608"/>
        <dbReference type="Rhea" id="RHEA-COMP:11060"/>
        <dbReference type="Rhea" id="RHEA-COMP:11605"/>
        <dbReference type="ChEBI" id="CHEBI:15378"/>
        <dbReference type="ChEBI" id="CHEBI:30013"/>
        <dbReference type="ChEBI" id="CHEBI:30616"/>
        <dbReference type="ChEBI" id="CHEBI:61977"/>
        <dbReference type="ChEBI" id="CHEBI:456216"/>
        <dbReference type="EC" id="2.7.11.1"/>
    </reaction>
</comment>
<evidence type="ECO:0000256" key="1">
    <source>
        <dbReference type="ARBA" id="ARBA00022527"/>
    </source>
</evidence>
<evidence type="ECO:0000256" key="2">
    <source>
        <dbReference type="ARBA" id="ARBA00022679"/>
    </source>
</evidence>
<comment type="similarity">
    <text evidence="6">Belongs to the anti-sigma-factor family.</text>
</comment>
<dbReference type="GO" id="GO:0016989">
    <property type="term" value="F:sigma factor antagonist activity"/>
    <property type="evidence" value="ECO:0007669"/>
    <property type="project" value="InterPro"/>
</dbReference>
<keyword evidence="5 6" id="KW-0067">ATP-binding</keyword>
<feature type="domain" description="Histidine kinase/HSP90-like ATPase" evidence="7">
    <location>
        <begin position="12"/>
        <end position="141"/>
    </location>
</feature>
<dbReference type="GO" id="GO:0004674">
    <property type="term" value="F:protein serine/threonine kinase activity"/>
    <property type="evidence" value="ECO:0007669"/>
    <property type="project" value="UniProtKB-KW"/>
</dbReference>
<keyword evidence="3 6" id="KW-0547">Nucleotide-binding</keyword>
<dbReference type="InterPro" id="IPR036890">
    <property type="entry name" value="HATPase_C_sf"/>
</dbReference>
<sequence length="157" mass="17608">MMKPFDYIEMKIPAKAQYVGVIRLTISGVASRMGFTYDDIEDLKIATSEAITNAVQHAYKENDEGEVVVGFALYEDRLEVIVADHGSSFDFTKVKEEVGPYNEGSQVDMLREGGLGLYLIESLMDDVKISQKEGVTVFMTKYIEEEQVERDAETVST</sequence>
<name>A0A0B5ANN9_9BACL</name>